<evidence type="ECO:0000313" key="1">
    <source>
        <dbReference type="EMBL" id="KUM98999.1"/>
    </source>
</evidence>
<sequence length="86" mass="9653">MPVERTPLVVWRSERFQKWYATRWAARCRLLDVRVEWYERAAAPDGGPAWLLTVIIRADDGAAPSVCCLLSAVCCLLSAQGQGMLM</sequence>
<name>A0A101NTI7_9ACTN</name>
<dbReference type="EMBL" id="LMWL01000001">
    <property type="protein sequence ID" value="KUM98999.1"/>
    <property type="molecule type" value="Genomic_DNA"/>
</dbReference>
<comment type="caution">
    <text evidence="1">The sequence shown here is derived from an EMBL/GenBank/DDBJ whole genome shotgun (WGS) entry which is preliminary data.</text>
</comment>
<evidence type="ECO:0000313" key="2">
    <source>
        <dbReference type="Proteomes" id="UP000054241"/>
    </source>
</evidence>
<keyword evidence="2" id="KW-1185">Reference proteome</keyword>
<gene>
    <name evidence="1" type="ORF">AQI88_00015</name>
</gene>
<accession>A0A101NTI7</accession>
<proteinExistence type="predicted"/>
<dbReference type="Proteomes" id="UP000054241">
    <property type="component" value="Unassembled WGS sequence"/>
</dbReference>
<protein>
    <submittedName>
        <fullName evidence="1">Uncharacterized protein</fullName>
    </submittedName>
</protein>
<dbReference type="AlphaFoldDB" id="A0A101NTI7"/>
<reference evidence="1 2" key="1">
    <citation type="submission" date="2015-10" db="EMBL/GenBank/DDBJ databases">
        <title>Draft genome sequence of Streptomyces cellostaticus DSM 40189, type strain for the species Streptomyces cellostaticus.</title>
        <authorList>
            <person name="Ruckert C."/>
            <person name="Winkler A."/>
            <person name="Kalinowski J."/>
            <person name="Kampfer P."/>
            <person name="Glaeser S."/>
        </authorList>
    </citation>
    <scope>NUCLEOTIDE SEQUENCE [LARGE SCALE GENOMIC DNA]</scope>
    <source>
        <strain evidence="1 2">DSM 40189</strain>
    </source>
</reference>
<organism evidence="1 2">
    <name type="scientific">Streptomyces cellostaticus</name>
    <dbReference type="NCBI Taxonomy" id="67285"/>
    <lineage>
        <taxon>Bacteria</taxon>
        <taxon>Bacillati</taxon>
        <taxon>Actinomycetota</taxon>
        <taxon>Actinomycetes</taxon>
        <taxon>Kitasatosporales</taxon>
        <taxon>Streptomycetaceae</taxon>
        <taxon>Streptomyces</taxon>
    </lineage>
</organism>
<dbReference type="STRING" id="67285.AQI88_00015"/>